<accession>A0A6A4I2B8</accession>
<dbReference type="Proteomes" id="UP000799118">
    <property type="component" value="Unassembled WGS sequence"/>
</dbReference>
<evidence type="ECO:0000313" key="3">
    <source>
        <dbReference type="Proteomes" id="UP000799118"/>
    </source>
</evidence>
<sequence length="121" mass="12955">MGFTCRGYGRNASDEEDAEADAEPEVEVHTSVKEVGLKGVQLERTAAVEDDTTIITRSADGAGSGGEGVISATTTTLAIGLAPQLLPDRADLYLRFAFNRLSSRKSLTGWSLKRKPLFLLP</sequence>
<proteinExistence type="predicted"/>
<feature type="compositionally biased region" description="Acidic residues" evidence="1">
    <location>
        <begin position="14"/>
        <end position="25"/>
    </location>
</feature>
<keyword evidence="3" id="KW-1185">Reference proteome</keyword>
<feature type="region of interest" description="Disordered" evidence="1">
    <location>
        <begin position="1"/>
        <end position="29"/>
    </location>
</feature>
<dbReference type="AlphaFoldDB" id="A0A6A4I2B8"/>
<gene>
    <name evidence="2" type="ORF">BT96DRAFT_989360</name>
</gene>
<name>A0A6A4I2B8_9AGAR</name>
<evidence type="ECO:0000256" key="1">
    <source>
        <dbReference type="SAM" id="MobiDB-lite"/>
    </source>
</evidence>
<protein>
    <submittedName>
        <fullName evidence="2">Uncharacterized protein</fullName>
    </submittedName>
</protein>
<evidence type="ECO:0000313" key="2">
    <source>
        <dbReference type="EMBL" id="KAE9404541.1"/>
    </source>
</evidence>
<reference evidence="2" key="1">
    <citation type="journal article" date="2019" name="Environ. Microbiol.">
        <title>Fungal ecological strategies reflected in gene transcription - a case study of two litter decomposers.</title>
        <authorList>
            <person name="Barbi F."/>
            <person name="Kohler A."/>
            <person name="Barry K."/>
            <person name="Baskaran P."/>
            <person name="Daum C."/>
            <person name="Fauchery L."/>
            <person name="Ihrmark K."/>
            <person name="Kuo A."/>
            <person name="LaButti K."/>
            <person name="Lipzen A."/>
            <person name="Morin E."/>
            <person name="Grigoriev I.V."/>
            <person name="Henrissat B."/>
            <person name="Lindahl B."/>
            <person name="Martin F."/>
        </authorList>
    </citation>
    <scope>NUCLEOTIDE SEQUENCE</scope>
    <source>
        <strain evidence="2">JB14</strain>
    </source>
</reference>
<organism evidence="2 3">
    <name type="scientific">Gymnopus androsaceus JB14</name>
    <dbReference type="NCBI Taxonomy" id="1447944"/>
    <lineage>
        <taxon>Eukaryota</taxon>
        <taxon>Fungi</taxon>
        <taxon>Dikarya</taxon>
        <taxon>Basidiomycota</taxon>
        <taxon>Agaricomycotina</taxon>
        <taxon>Agaricomycetes</taxon>
        <taxon>Agaricomycetidae</taxon>
        <taxon>Agaricales</taxon>
        <taxon>Marasmiineae</taxon>
        <taxon>Omphalotaceae</taxon>
        <taxon>Gymnopus</taxon>
    </lineage>
</organism>
<dbReference type="EMBL" id="ML769416">
    <property type="protein sequence ID" value="KAE9404541.1"/>
    <property type="molecule type" value="Genomic_DNA"/>
</dbReference>